<evidence type="ECO:0000259" key="1">
    <source>
        <dbReference type="Pfam" id="PF00501"/>
    </source>
</evidence>
<organism evidence="2 3">
    <name type="scientific">Listeria fleischmannii 1991</name>
    <dbReference type="NCBI Taxonomy" id="1430899"/>
    <lineage>
        <taxon>Bacteria</taxon>
        <taxon>Bacillati</taxon>
        <taxon>Bacillota</taxon>
        <taxon>Bacilli</taxon>
        <taxon>Bacillales</taxon>
        <taxon>Listeriaceae</taxon>
        <taxon>Listeria</taxon>
    </lineage>
</organism>
<name>A0A0J8J0T2_9LIST</name>
<dbReference type="InterPro" id="IPR000873">
    <property type="entry name" value="AMP-dep_synth/lig_dom"/>
</dbReference>
<dbReference type="Pfam" id="PF00501">
    <property type="entry name" value="AMP-binding"/>
    <property type="match status" value="1"/>
</dbReference>
<dbReference type="PANTHER" id="PTHR43767">
    <property type="entry name" value="LONG-CHAIN-FATTY-ACID--COA LIGASE"/>
    <property type="match status" value="1"/>
</dbReference>
<evidence type="ECO:0000313" key="3">
    <source>
        <dbReference type="Proteomes" id="UP000052258"/>
    </source>
</evidence>
<protein>
    <submittedName>
        <fullName evidence="2">Putative fatty-acid--CoA ligase</fullName>
    </submittedName>
</protein>
<dbReference type="InterPro" id="IPR020845">
    <property type="entry name" value="AMP-binding_CS"/>
</dbReference>
<dbReference type="SUPFAM" id="SSF56801">
    <property type="entry name" value="Acetyl-CoA synthetase-like"/>
    <property type="match status" value="1"/>
</dbReference>
<sequence length="507" mass="57834">MNNPYVPLNLFTNFKESAERFPDTPIFFDEILAGFPELGLETTYADCLEVIVKRATQLKKAGVKKADKIIMYKSAKFDTYLLAVSASYLGAVPAMISPHLPVETMEILADRLDLPFLLFDNETANKAKAIRNLTNDKLISAEEVVKVPVDDFEKQEELPKDMISYMTHTSGTTGIPKLIAHSANSMGWRVKWQRNILSLIREKELAAFHISPVHSRFNIGISSMMSKGFPLLPIANPKKENIEQLFHKFQPKIVETHPNNFVQWVALARTKPEIFKSVKYYHSTFDAINKETMATFLNTSSEKRPVFMQVYGQSECGPMILRFHTKKSLQNLDARNMGYGMKGLTEVRIVNDKGEPVPNGTPGNIHMLSKGRALTYFKEDARFNENTYDLWWDSGDYGVKNEKGALFLLDRQVDLVQNITSTLAIEDKLLDSLDFLDEVVIIRDKNGQPQPIISVCEGCEMNWDAWFHEITDLPHLNEPIIMNYDDIPRTATMKVQRLRMEEELKAK</sequence>
<reference evidence="2 3" key="1">
    <citation type="journal article" date="2015" name="Genome Biol. Evol.">
        <title>Comparative Genomics of Listeria Sensu Lato: Genus-Wide Differences in Evolutionary Dynamics and the Progressive Gain of Complex, Potentially Pathogenicity-Related Traits through Lateral Gene Transfer.</title>
        <authorList>
            <person name="Chiara M."/>
            <person name="Caruso M."/>
            <person name="D'Erchia A.M."/>
            <person name="Manzari C."/>
            <person name="Fraccalvieri R."/>
            <person name="Goffredo E."/>
            <person name="Latorre L."/>
            <person name="Miccolupo A."/>
            <person name="Padalino I."/>
            <person name="Santagada G."/>
            <person name="Chiocco D."/>
            <person name="Pesole G."/>
            <person name="Horner D.S."/>
            <person name="Parisi A."/>
        </authorList>
    </citation>
    <scope>NUCLEOTIDE SEQUENCE [LARGE SCALE GENOMIC DNA]</scope>
    <source>
        <strain evidence="2 3">1991</strain>
    </source>
</reference>
<dbReference type="Proteomes" id="UP000052258">
    <property type="component" value="Unassembled WGS sequence"/>
</dbReference>
<dbReference type="AlphaFoldDB" id="A0A0J8J0T2"/>
<feature type="domain" description="AMP-dependent synthetase/ligase" evidence="1">
    <location>
        <begin position="14"/>
        <end position="377"/>
    </location>
</feature>
<dbReference type="PROSITE" id="PS00455">
    <property type="entry name" value="AMP_BINDING"/>
    <property type="match status" value="1"/>
</dbReference>
<dbReference type="EMBL" id="AZHO01000038">
    <property type="protein sequence ID" value="KMT57916.1"/>
    <property type="molecule type" value="Genomic_DNA"/>
</dbReference>
<keyword evidence="3" id="KW-1185">Reference proteome</keyword>
<accession>A0A0J8J0T2</accession>
<dbReference type="InterPro" id="IPR050237">
    <property type="entry name" value="ATP-dep_AMP-bd_enzyme"/>
</dbReference>
<dbReference type="OrthoDB" id="9778383at2"/>
<gene>
    <name evidence="2" type="ORF">X560_2614</name>
</gene>
<dbReference type="GO" id="GO:0016874">
    <property type="term" value="F:ligase activity"/>
    <property type="evidence" value="ECO:0007669"/>
    <property type="project" value="UniProtKB-KW"/>
</dbReference>
<proteinExistence type="predicted"/>
<dbReference type="PATRIC" id="fig|1430899.3.peg.2665"/>
<dbReference type="RefSeq" id="WP_007477270.1">
    <property type="nucleotide sequence ID" value="NZ_KQ130623.1"/>
</dbReference>
<dbReference type="Gene3D" id="3.40.50.12780">
    <property type="entry name" value="N-terminal domain of ligase-like"/>
    <property type="match status" value="1"/>
</dbReference>
<dbReference type="PANTHER" id="PTHR43767:SF1">
    <property type="entry name" value="NONRIBOSOMAL PEPTIDE SYNTHASE PES1 (EUROFUNG)-RELATED"/>
    <property type="match status" value="1"/>
</dbReference>
<dbReference type="InterPro" id="IPR042099">
    <property type="entry name" value="ANL_N_sf"/>
</dbReference>
<keyword evidence="2" id="KW-0436">Ligase</keyword>
<comment type="caution">
    <text evidence="2">The sequence shown here is derived from an EMBL/GenBank/DDBJ whole genome shotgun (WGS) entry which is preliminary data.</text>
</comment>
<evidence type="ECO:0000313" key="2">
    <source>
        <dbReference type="EMBL" id="KMT57916.1"/>
    </source>
</evidence>